<gene>
    <name evidence="4" type="ORF">BGZ80_009913</name>
</gene>
<feature type="region of interest" description="Disordered" evidence="2">
    <location>
        <begin position="229"/>
        <end position="286"/>
    </location>
</feature>
<reference evidence="4" key="1">
    <citation type="journal article" date="2020" name="Fungal Divers.">
        <title>Resolving the Mortierellaceae phylogeny through synthesis of multi-gene phylogenetics and phylogenomics.</title>
        <authorList>
            <person name="Vandepol N."/>
            <person name="Liber J."/>
            <person name="Desiro A."/>
            <person name="Na H."/>
            <person name="Kennedy M."/>
            <person name="Barry K."/>
            <person name="Grigoriev I.V."/>
            <person name="Miller A.N."/>
            <person name="O'Donnell K."/>
            <person name="Stajich J.E."/>
            <person name="Bonito G."/>
        </authorList>
    </citation>
    <scope>NUCLEOTIDE SEQUENCE</scope>
    <source>
        <strain evidence="4">NRRL 2769</strain>
    </source>
</reference>
<comment type="caution">
    <text evidence="4">The sequence shown here is derived from an EMBL/GenBank/DDBJ whole genome shotgun (WGS) entry which is preliminary data.</text>
</comment>
<dbReference type="InterPro" id="IPR010095">
    <property type="entry name" value="Cas12f1-like_TNB"/>
</dbReference>
<dbReference type="AlphaFoldDB" id="A0A9P6MW56"/>
<evidence type="ECO:0000313" key="4">
    <source>
        <dbReference type="EMBL" id="KAG0015342.1"/>
    </source>
</evidence>
<keyword evidence="5" id="KW-1185">Reference proteome</keyword>
<dbReference type="EMBL" id="JAAAID010000637">
    <property type="protein sequence ID" value="KAG0015342.1"/>
    <property type="molecule type" value="Genomic_DNA"/>
</dbReference>
<feature type="domain" description="Cas12f1-like TNB" evidence="3">
    <location>
        <begin position="152"/>
        <end position="201"/>
    </location>
</feature>
<sequence length="286" mass="32760">MQPVFRYRRWLDDEKRLKPEGPEWQHQSKPDIELLSIAEIESHLPPLRGPQASVVNYVNKLEEAEKRLIDFYNGNNNTFQKHTWDMKRAKHIEYQAIANSLLRIVGGSIGERRKDDNPVLIGVGLGQFRSSSRLSSLHSSFLSYFVPLVRSLGYIVISLNEFYTSKKCPDCHEFVTQVTLRKLFCRNCGRYHHRDVMAAENMSNIAREYLLNQERPLYLHPVTADGRYPWVESRSPGQETAEGATVGASTTTAPIQAGGTRTRKKRSKCGTTQEKRERQGKVAKKL</sequence>
<organism evidence="4 5">
    <name type="scientific">Entomortierella chlamydospora</name>
    <dbReference type="NCBI Taxonomy" id="101097"/>
    <lineage>
        <taxon>Eukaryota</taxon>
        <taxon>Fungi</taxon>
        <taxon>Fungi incertae sedis</taxon>
        <taxon>Mucoromycota</taxon>
        <taxon>Mortierellomycotina</taxon>
        <taxon>Mortierellomycetes</taxon>
        <taxon>Mortierellales</taxon>
        <taxon>Mortierellaceae</taxon>
        <taxon>Entomortierella</taxon>
    </lineage>
</organism>
<proteinExistence type="predicted"/>
<evidence type="ECO:0000259" key="3">
    <source>
        <dbReference type="Pfam" id="PF07282"/>
    </source>
</evidence>
<evidence type="ECO:0000256" key="2">
    <source>
        <dbReference type="SAM" id="MobiDB-lite"/>
    </source>
</evidence>
<name>A0A9P6MW56_9FUNG</name>
<accession>A0A9P6MW56</accession>
<evidence type="ECO:0000313" key="5">
    <source>
        <dbReference type="Proteomes" id="UP000703661"/>
    </source>
</evidence>
<dbReference type="GO" id="GO:0003677">
    <property type="term" value="F:DNA binding"/>
    <property type="evidence" value="ECO:0007669"/>
    <property type="project" value="UniProtKB-KW"/>
</dbReference>
<protein>
    <recommendedName>
        <fullName evidence="3">Cas12f1-like TNB domain-containing protein</fullName>
    </recommendedName>
</protein>
<evidence type="ECO:0000256" key="1">
    <source>
        <dbReference type="ARBA" id="ARBA00023125"/>
    </source>
</evidence>
<dbReference type="Proteomes" id="UP000703661">
    <property type="component" value="Unassembled WGS sequence"/>
</dbReference>
<keyword evidence="1" id="KW-0238">DNA-binding</keyword>
<dbReference type="Pfam" id="PF07282">
    <property type="entry name" value="Cas12f1-like_TNB"/>
    <property type="match status" value="1"/>
</dbReference>